<dbReference type="RefSeq" id="WP_086568582.1">
    <property type="nucleotide sequence ID" value="NZ_JAFMOF010000001.1"/>
</dbReference>
<protein>
    <recommendedName>
        <fullName evidence="3">Serine hydrolase</fullName>
    </recommendedName>
</protein>
<reference evidence="1" key="1">
    <citation type="submission" date="2021-03" db="EMBL/GenBank/DDBJ databases">
        <title>Streptomyces strains.</title>
        <authorList>
            <person name="Lund M.B."/>
            <person name="Toerring T."/>
        </authorList>
    </citation>
    <scope>NUCLEOTIDE SEQUENCE</scope>
    <source>
        <strain evidence="1">JCM 4242</strain>
    </source>
</reference>
<evidence type="ECO:0000313" key="1">
    <source>
        <dbReference type="EMBL" id="MBO0651427.1"/>
    </source>
</evidence>
<dbReference type="SUPFAM" id="SSF56601">
    <property type="entry name" value="beta-lactamase/transpeptidase-like"/>
    <property type="match status" value="1"/>
</dbReference>
<dbReference type="Gene3D" id="3.40.710.10">
    <property type="entry name" value="DD-peptidase/beta-lactamase superfamily"/>
    <property type="match status" value="1"/>
</dbReference>
<evidence type="ECO:0008006" key="3">
    <source>
        <dbReference type="Google" id="ProtNLM"/>
    </source>
</evidence>
<dbReference type="Proteomes" id="UP000664781">
    <property type="component" value="Unassembled WGS sequence"/>
</dbReference>
<dbReference type="InterPro" id="IPR012338">
    <property type="entry name" value="Beta-lactam/transpept-like"/>
</dbReference>
<organism evidence="1 2">
    <name type="scientific">Streptomyces triculaminicus</name>
    <dbReference type="NCBI Taxonomy" id="2816232"/>
    <lineage>
        <taxon>Bacteria</taxon>
        <taxon>Bacillati</taxon>
        <taxon>Actinomycetota</taxon>
        <taxon>Actinomycetes</taxon>
        <taxon>Kitasatosporales</taxon>
        <taxon>Streptomycetaceae</taxon>
        <taxon>Streptomyces</taxon>
    </lineage>
</organism>
<comment type="caution">
    <text evidence="1">The sequence shown here is derived from an EMBL/GenBank/DDBJ whole genome shotgun (WGS) entry which is preliminary data.</text>
</comment>
<proteinExistence type="predicted"/>
<sequence length="261" mass="27790">MSKARAHLEVPPGVRAGIAVFDRRTGAFTARADAHALFRSASVVKLLIALDHLWSRGPRNPLTTGDGERLDIMLRSSDDAAASHFWTRNGDGAIVERMVTRLGLADTVPPPEEHPGFWGYTGLSAADTVTVYRHLLEDAPAPARDRVMDALRNATPRGTDGFDQSFGIPAVYSRPWAVKQGWSGFDAQGRSPATPKRRPVTAGGVDLVRGAVHTTGTVGAADRSVVVVLTLHPEGTGYGRACADVGRLTRTLDVPGGVPTD</sequence>
<dbReference type="AlphaFoldDB" id="A0A939FK04"/>
<dbReference type="EMBL" id="JAFMOF010000001">
    <property type="protein sequence ID" value="MBO0651427.1"/>
    <property type="molecule type" value="Genomic_DNA"/>
</dbReference>
<name>A0A939FK04_9ACTN</name>
<gene>
    <name evidence="1" type="ORF">J1792_00985</name>
</gene>
<evidence type="ECO:0000313" key="2">
    <source>
        <dbReference type="Proteomes" id="UP000664781"/>
    </source>
</evidence>
<accession>A0A939FK04</accession>
<keyword evidence="2" id="KW-1185">Reference proteome</keyword>